<gene>
    <name evidence="2" type="ORF">SDC9_103417</name>
</gene>
<sequence length="143" mass="15711">MRPSVRNFKSLTDKRGFMLVDGMVAVLIVAIGLVALALTFTKATGVSIMSSDKTKATYLAKESLEYFKKYDGGTTPVTQTMVDNDVKQTDFPAVTSGFSRTISASQPDNLNTKLRKLNVVVTWTDSNSGQQDSVTLNSYYYTK</sequence>
<evidence type="ECO:0000256" key="1">
    <source>
        <dbReference type="SAM" id="Phobius"/>
    </source>
</evidence>
<protein>
    <submittedName>
        <fullName evidence="2">Uncharacterized protein</fullName>
    </submittedName>
</protein>
<reference evidence="2" key="1">
    <citation type="submission" date="2019-08" db="EMBL/GenBank/DDBJ databases">
        <authorList>
            <person name="Kucharzyk K."/>
            <person name="Murdoch R.W."/>
            <person name="Higgins S."/>
            <person name="Loffler F."/>
        </authorList>
    </citation>
    <scope>NUCLEOTIDE SEQUENCE</scope>
</reference>
<dbReference type="EMBL" id="VSSQ01015840">
    <property type="protein sequence ID" value="MPM56608.1"/>
    <property type="molecule type" value="Genomic_DNA"/>
</dbReference>
<feature type="transmembrane region" description="Helical" evidence="1">
    <location>
        <begin position="20"/>
        <end position="40"/>
    </location>
</feature>
<keyword evidence="1" id="KW-0472">Membrane</keyword>
<keyword evidence="1" id="KW-1133">Transmembrane helix</keyword>
<proteinExistence type="predicted"/>
<evidence type="ECO:0000313" key="2">
    <source>
        <dbReference type="EMBL" id="MPM56608.1"/>
    </source>
</evidence>
<accession>A0A645AV11</accession>
<keyword evidence="1" id="KW-0812">Transmembrane</keyword>
<name>A0A645AV11_9ZZZZ</name>
<dbReference type="AlphaFoldDB" id="A0A645AV11"/>
<organism evidence="2">
    <name type="scientific">bioreactor metagenome</name>
    <dbReference type="NCBI Taxonomy" id="1076179"/>
    <lineage>
        <taxon>unclassified sequences</taxon>
        <taxon>metagenomes</taxon>
        <taxon>ecological metagenomes</taxon>
    </lineage>
</organism>
<comment type="caution">
    <text evidence="2">The sequence shown here is derived from an EMBL/GenBank/DDBJ whole genome shotgun (WGS) entry which is preliminary data.</text>
</comment>